<dbReference type="EMBL" id="MFGA01000005">
    <property type="protein sequence ID" value="OGF21520.1"/>
    <property type="molecule type" value="Genomic_DNA"/>
</dbReference>
<protein>
    <submittedName>
        <fullName evidence="1">Uncharacterized protein</fullName>
    </submittedName>
</protein>
<comment type="caution">
    <text evidence="1">The sequence shown here is derived from an EMBL/GenBank/DDBJ whole genome shotgun (WGS) entry which is preliminary data.</text>
</comment>
<proteinExistence type="predicted"/>
<evidence type="ECO:0000313" key="2">
    <source>
        <dbReference type="Proteomes" id="UP000177407"/>
    </source>
</evidence>
<dbReference type="InterPro" id="IPR011050">
    <property type="entry name" value="Pectin_lyase_fold/virulence"/>
</dbReference>
<reference evidence="1 2" key="1">
    <citation type="journal article" date="2016" name="Nat. Commun.">
        <title>Thousands of microbial genomes shed light on interconnected biogeochemical processes in an aquifer system.</title>
        <authorList>
            <person name="Anantharaman K."/>
            <person name="Brown C.T."/>
            <person name="Hug L.A."/>
            <person name="Sharon I."/>
            <person name="Castelle C.J."/>
            <person name="Probst A.J."/>
            <person name="Thomas B.C."/>
            <person name="Singh A."/>
            <person name="Wilkins M.J."/>
            <person name="Karaoz U."/>
            <person name="Brodie E.L."/>
            <person name="Williams K.H."/>
            <person name="Hubbard S.S."/>
            <person name="Banfield J.F."/>
        </authorList>
    </citation>
    <scope>NUCLEOTIDE SEQUENCE [LARGE SCALE GENOMIC DNA]</scope>
</reference>
<sequence length="324" mass="33593">MNKKYSVGNLFLRRIIKFSFLLLIVVGFVVIAYPSSASAATYYVAKTGNDTTGDGSSGNPWLTLQKAEDTASNGDTVYANEGTYKENEAAIHGWRPLKGITWIASGTVTVHGTAPGTRVLYSSGTAAASFTGFTIDANDGVDGAKTYAANFAAGTTNKTFVNCIFKDAATSLFAGSTMSGFSVSGSTFEMATANMTGASGSFASSTFSGNTFNVTNGLAAVRAGTAGSSVIFDNNDFNVTSATYIWYVTTSGDYTITNNTFDTVSLTTSGMSFSTGSGTITIEDNDFTHADDSSIISITGDSWSVGVADNSFTSTIAGVARSLC</sequence>
<dbReference type="SUPFAM" id="SSF51126">
    <property type="entry name" value="Pectin lyase-like"/>
    <property type="match status" value="1"/>
</dbReference>
<accession>A0A1F5S498</accession>
<name>A0A1F5S498_9BACT</name>
<dbReference type="InterPro" id="IPR012334">
    <property type="entry name" value="Pectin_lyas_fold"/>
</dbReference>
<organism evidence="1 2">
    <name type="scientific">Candidatus Falkowbacteria bacterium RIFOXYA2_FULL_38_12</name>
    <dbReference type="NCBI Taxonomy" id="1797993"/>
    <lineage>
        <taxon>Bacteria</taxon>
        <taxon>Candidatus Falkowiibacteriota</taxon>
    </lineage>
</organism>
<evidence type="ECO:0000313" key="1">
    <source>
        <dbReference type="EMBL" id="OGF21520.1"/>
    </source>
</evidence>
<dbReference type="AlphaFoldDB" id="A0A1F5S498"/>
<dbReference type="Gene3D" id="2.160.20.10">
    <property type="entry name" value="Single-stranded right-handed beta-helix, Pectin lyase-like"/>
    <property type="match status" value="1"/>
</dbReference>
<dbReference type="Proteomes" id="UP000177407">
    <property type="component" value="Unassembled WGS sequence"/>
</dbReference>
<gene>
    <name evidence="1" type="ORF">A2257_03725</name>
</gene>